<dbReference type="Pfam" id="PF00230">
    <property type="entry name" value="MIP"/>
    <property type="match status" value="1"/>
</dbReference>
<protein>
    <submittedName>
        <fullName evidence="10">Aquaporin</fullName>
    </submittedName>
</protein>
<dbReference type="EMBL" id="MRCB01000009">
    <property type="protein sequence ID" value="OKH23472.1"/>
    <property type="molecule type" value="Genomic_DNA"/>
</dbReference>
<dbReference type="OrthoDB" id="9807293at2"/>
<dbReference type="Proteomes" id="UP000186868">
    <property type="component" value="Unassembled WGS sequence"/>
</dbReference>
<dbReference type="InterPro" id="IPR000425">
    <property type="entry name" value="MIP"/>
</dbReference>
<evidence type="ECO:0000313" key="11">
    <source>
        <dbReference type="Proteomes" id="UP000186868"/>
    </source>
</evidence>
<gene>
    <name evidence="10" type="ORF">NIES593_09585</name>
</gene>
<feature type="transmembrane region" description="Helical" evidence="9">
    <location>
        <begin position="160"/>
        <end position="181"/>
    </location>
</feature>
<keyword evidence="3 8" id="KW-0813">Transport</keyword>
<dbReference type="GO" id="GO:0015250">
    <property type="term" value="F:water channel activity"/>
    <property type="evidence" value="ECO:0007669"/>
    <property type="project" value="TreeGrafter"/>
</dbReference>
<sequence length="243" mass="24966">MKKYLAEFLGTFTLVLFGCGAAVLAGDRIGSLGIALAFGFAFTAMAYGIGPLSGCHLNPAVSLGMYTAGRMTGKDLGSYIIAQLLGAIAGAAVLLLIATGHLGGYDLAARGLGQNGWGDNYGGEYNIAAAIVFEFIASLLFVIVFLGATQAGVPTELAGVAIGIALTGFYLVGLPLTGASLNPARSLGPALFAGGRAISQLWLFLVVPSIAGIVSGWLYRSGILAKEHVRPRVTEVPEQQPMT</sequence>
<dbReference type="Gene3D" id="1.20.1080.10">
    <property type="entry name" value="Glycerol uptake facilitator protein"/>
    <property type="match status" value="1"/>
</dbReference>
<evidence type="ECO:0000256" key="9">
    <source>
        <dbReference type="SAM" id="Phobius"/>
    </source>
</evidence>
<dbReference type="PROSITE" id="PS00221">
    <property type="entry name" value="MIP"/>
    <property type="match status" value="1"/>
</dbReference>
<evidence type="ECO:0000313" key="10">
    <source>
        <dbReference type="EMBL" id="OKH23472.1"/>
    </source>
</evidence>
<keyword evidence="4" id="KW-1003">Cell membrane</keyword>
<dbReference type="RefSeq" id="WP_073599371.1">
    <property type="nucleotide sequence ID" value="NZ_MRCB01000009.1"/>
</dbReference>
<organism evidence="10 11">
    <name type="scientific">Hydrococcus rivularis NIES-593</name>
    <dbReference type="NCBI Taxonomy" id="1921803"/>
    <lineage>
        <taxon>Bacteria</taxon>
        <taxon>Bacillati</taxon>
        <taxon>Cyanobacteriota</taxon>
        <taxon>Cyanophyceae</taxon>
        <taxon>Pleurocapsales</taxon>
        <taxon>Hydrococcaceae</taxon>
        <taxon>Hydrococcus</taxon>
    </lineage>
</organism>
<proteinExistence type="inferred from homology"/>
<keyword evidence="5 8" id="KW-0812">Transmembrane</keyword>
<evidence type="ECO:0000256" key="3">
    <source>
        <dbReference type="ARBA" id="ARBA00022448"/>
    </source>
</evidence>
<evidence type="ECO:0000256" key="2">
    <source>
        <dbReference type="ARBA" id="ARBA00006175"/>
    </source>
</evidence>
<accession>A0A1U7HIQ7</accession>
<dbReference type="PRINTS" id="PR00783">
    <property type="entry name" value="MINTRINSICP"/>
</dbReference>
<feature type="transmembrane region" description="Helical" evidence="9">
    <location>
        <begin position="76"/>
        <end position="98"/>
    </location>
</feature>
<evidence type="ECO:0000256" key="8">
    <source>
        <dbReference type="RuleBase" id="RU000477"/>
    </source>
</evidence>
<dbReference type="SUPFAM" id="SSF81338">
    <property type="entry name" value="Aquaporin-like"/>
    <property type="match status" value="1"/>
</dbReference>
<dbReference type="InterPro" id="IPR034294">
    <property type="entry name" value="Aquaporin_transptr"/>
</dbReference>
<evidence type="ECO:0000256" key="1">
    <source>
        <dbReference type="ARBA" id="ARBA00004651"/>
    </source>
</evidence>
<reference evidence="10 11" key="1">
    <citation type="submission" date="2016-11" db="EMBL/GenBank/DDBJ databases">
        <title>Draft Genome Sequences of Nine Cyanobacterial Strains from Diverse Habitats.</title>
        <authorList>
            <person name="Zhu T."/>
            <person name="Hou S."/>
            <person name="Lu X."/>
            <person name="Hess W.R."/>
        </authorList>
    </citation>
    <scope>NUCLEOTIDE SEQUENCE [LARGE SCALE GENOMIC DNA]</scope>
    <source>
        <strain evidence="10 11">NIES-593</strain>
    </source>
</reference>
<keyword evidence="11" id="KW-1185">Reference proteome</keyword>
<comment type="subcellular location">
    <subcellularLocation>
        <location evidence="1">Cell membrane</location>
        <topology evidence="1">Multi-pass membrane protein</topology>
    </subcellularLocation>
</comment>
<evidence type="ECO:0000256" key="5">
    <source>
        <dbReference type="ARBA" id="ARBA00022692"/>
    </source>
</evidence>
<dbReference type="PANTHER" id="PTHR19139">
    <property type="entry name" value="AQUAPORIN TRANSPORTER"/>
    <property type="match status" value="1"/>
</dbReference>
<keyword evidence="6 9" id="KW-1133">Transmembrane helix</keyword>
<comment type="similarity">
    <text evidence="2 8">Belongs to the MIP/aquaporin (TC 1.A.8) family.</text>
</comment>
<dbReference type="STRING" id="1921803.NIES593_09585"/>
<dbReference type="GO" id="GO:0005886">
    <property type="term" value="C:plasma membrane"/>
    <property type="evidence" value="ECO:0007669"/>
    <property type="project" value="UniProtKB-SubCell"/>
</dbReference>
<keyword evidence="7 9" id="KW-0472">Membrane</keyword>
<feature type="transmembrane region" description="Helical" evidence="9">
    <location>
        <begin position="127"/>
        <end position="148"/>
    </location>
</feature>
<evidence type="ECO:0000256" key="7">
    <source>
        <dbReference type="ARBA" id="ARBA00023136"/>
    </source>
</evidence>
<feature type="transmembrane region" description="Helical" evidence="9">
    <location>
        <begin position="35"/>
        <end position="55"/>
    </location>
</feature>
<comment type="caution">
    <text evidence="10">The sequence shown here is derived from an EMBL/GenBank/DDBJ whole genome shotgun (WGS) entry which is preliminary data.</text>
</comment>
<name>A0A1U7HIQ7_9CYAN</name>
<dbReference type="InterPro" id="IPR022357">
    <property type="entry name" value="MIP_CS"/>
</dbReference>
<feature type="transmembrane region" description="Helical" evidence="9">
    <location>
        <begin position="201"/>
        <end position="219"/>
    </location>
</feature>
<evidence type="ECO:0000256" key="4">
    <source>
        <dbReference type="ARBA" id="ARBA00022475"/>
    </source>
</evidence>
<dbReference type="PROSITE" id="PS51257">
    <property type="entry name" value="PROKAR_LIPOPROTEIN"/>
    <property type="match status" value="1"/>
</dbReference>
<dbReference type="InterPro" id="IPR023271">
    <property type="entry name" value="Aquaporin-like"/>
</dbReference>
<dbReference type="PANTHER" id="PTHR19139:SF199">
    <property type="entry name" value="MIP17260P"/>
    <property type="match status" value="1"/>
</dbReference>
<dbReference type="AlphaFoldDB" id="A0A1U7HIQ7"/>
<evidence type="ECO:0000256" key="6">
    <source>
        <dbReference type="ARBA" id="ARBA00022989"/>
    </source>
</evidence>